<keyword evidence="1" id="KW-0732">Signal</keyword>
<evidence type="ECO:0000256" key="1">
    <source>
        <dbReference type="SAM" id="SignalP"/>
    </source>
</evidence>
<dbReference type="InterPro" id="IPR001119">
    <property type="entry name" value="SLH_dom"/>
</dbReference>
<dbReference type="InterPro" id="IPR029062">
    <property type="entry name" value="Class_I_gatase-like"/>
</dbReference>
<dbReference type="CDD" id="cd03143">
    <property type="entry name" value="A4_beta-galactosidase_middle_domain"/>
    <property type="match status" value="1"/>
</dbReference>
<comment type="caution">
    <text evidence="3">The sequence shown here is derived from an EMBL/GenBank/DDBJ whole genome shotgun (WGS) entry which is preliminary data.</text>
</comment>
<protein>
    <submittedName>
        <fullName evidence="3">S-layer homology domain-containing protein</fullName>
    </submittedName>
</protein>
<reference evidence="3" key="2">
    <citation type="submission" date="2021-09" db="EMBL/GenBank/DDBJ databases">
        <authorList>
            <person name="Gilroy R."/>
        </authorList>
    </citation>
    <scope>NUCLEOTIDE SEQUENCE</scope>
    <source>
        <strain evidence="3">CHK160-4876</strain>
    </source>
</reference>
<dbReference type="Pfam" id="PF06283">
    <property type="entry name" value="ThuA"/>
    <property type="match status" value="1"/>
</dbReference>
<evidence type="ECO:0000313" key="3">
    <source>
        <dbReference type="EMBL" id="HJH11204.1"/>
    </source>
</evidence>
<dbReference type="Pfam" id="PF00395">
    <property type="entry name" value="SLH"/>
    <property type="match status" value="3"/>
</dbReference>
<name>A0A921NCQ4_9BACL</name>
<accession>A0A921NCQ4</accession>
<evidence type="ECO:0000313" key="4">
    <source>
        <dbReference type="Proteomes" id="UP000700212"/>
    </source>
</evidence>
<dbReference type="Gene3D" id="3.40.50.880">
    <property type="match status" value="1"/>
</dbReference>
<dbReference type="InterPro" id="IPR051465">
    <property type="entry name" value="Cell_Envelope_Struct_Comp"/>
</dbReference>
<dbReference type="PROSITE" id="PS51272">
    <property type="entry name" value="SLH"/>
    <property type="match status" value="2"/>
</dbReference>
<dbReference type="EMBL" id="DYTV01000073">
    <property type="protein sequence ID" value="HJH11204.1"/>
    <property type="molecule type" value="Genomic_DNA"/>
</dbReference>
<dbReference type="SUPFAM" id="SSF52317">
    <property type="entry name" value="Class I glutamine amidotransferase-like"/>
    <property type="match status" value="1"/>
</dbReference>
<dbReference type="InterPro" id="IPR029010">
    <property type="entry name" value="ThuA-like"/>
</dbReference>
<dbReference type="Proteomes" id="UP000700212">
    <property type="component" value="Unassembled WGS sequence"/>
</dbReference>
<feature type="domain" description="SLH" evidence="2">
    <location>
        <begin position="466"/>
        <end position="529"/>
    </location>
</feature>
<feature type="chain" id="PRO_5037801408" evidence="1">
    <location>
        <begin position="23"/>
        <end position="643"/>
    </location>
</feature>
<dbReference type="AlphaFoldDB" id="A0A921NCQ4"/>
<gene>
    <name evidence="3" type="ORF">K8V30_05830</name>
</gene>
<reference evidence="3" key="1">
    <citation type="journal article" date="2021" name="PeerJ">
        <title>Extensive microbial diversity within the chicken gut microbiome revealed by metagenomics and culture.</title>
        <authorList>
            <person name="Gilroy R."/>
            <person name="Ravi A."/>
            <person name="Getino M."/>
            <person name="Pursley I."/>
            <person name="Horton D.L."/>
            <person name="Alikhan N.F."/>
            <person name="Baker D."/>
            <person name="Gharbi K."/>
            <person name="Hall N."/>
            <person name="Watson M."/>
            <person name="Adriaenssens E.M."/>
            <person name="Foster-Nyarko E."/>
            <person name="Jarju S."/>
            <person name="Secka A."/>
            <person name="Antonio M."/>
            <person name="Oren A."/>
            <person name="Chaudhuri R.R."/>
            <person name="La Ragione R."/>
            <person name="Hildebrand F."/>
            <person name="Pallen M.J."/>
        </authorList>
    </citation>
    <scope>NUCLEOTIDE SEQUENCE</scope>
    <source>
        <strain evidence="3">CHK160-4876</strain>
    </source>
</reference>
<sequence>MKKLSFSVLFLVLLTFLPTAHASAQKIGVMFSESSEKYAKTTHPSGSFTSPNTGRVQTVYPKVDYSSTLDKELKAYHMYKQMGYDVEKVSESMLSDVNALTKFDAVVFPYTVMMNHQQRESLKAYIRAGGGAVFAFQAARNESAHFPQPGKPDVSPLIFHADSWIFEWDNLTEVFQSRFIDDVKLQNATVTAGNSTHPIVANAQAELGRKLAMTDTSYNWVEIIKPWQNKNNNIQPVLFFSKYDATDKSATMSADTYGAAHAIQYGKGRVVQIGYKIMDYIHVEADDNWEDHTKGLAFSDKKGNEDAKAFMKASLNWVKAPNQSNNKRQYNLSLYTDGLQAYVSPRGFVYRSTATVKNNGNVPARGTLKVEILNSSGKVVGTSHQRYLPGLAADATTNNADKRDVSKHHEKFEIYLKGLPAGVYTARTSFTEGRLDQKAVGFKFKTMAEVKTFHYAGGNTHARFSAVPMFRDVSQSGGAYYDIKNLHALGVVTGYNATTFAPTKTITRTQAATMVLRALGVSPSSNANLNVSDLQRGQYGYDVLATAAQYGIVSPQNGRINANAPMTRGDMAQALVNGFKLVGPTTRNFTDVPVTHQHYKAIQTLAALDITTGYQDSSFRPEQPVNRQNFSQFVNRTLYNQAK</sequence>
<evidence type="ECO:0000259" key="2">
    <source>
        <dbReference type="PROSITE" id="PS51272"/>
    </source>
</evidence>
<organism evidence="3 4">
    <name type="scientific">Metalysinibacillus jejuensis</name>
    <dbReference type="NCBI Taxonomy" id="914327"/>
    <lineage>
        <taxon>Bacteria</taxon>
        <taxon>Bacillati</taxon>
        <taxon>Bacillota</taxon>
        <taxon>Bacilli</taxon>
        <taxon>Bacillales</taxon>
        <taxon>Caryophanaceae</taxon>
        <taxon>Metalysinibacillus</taxon>
    </lineage>
</organism>
<feature type="signal peptide" evidence="1">
    <location>
        <begin position="1"/>
        <end position="22"/>
    </location>
</feature>
<feature type="domain" description="SLH" evidence="2">
    <location>
        <begin position="585"/>
        <end position="643"/>
    </location>
</feature>
<proteinExistence type="predicted"/>
<dbReference type="PANTHER" id="PTHR43308">
    <property type="entry name" value="OUTER MEMBRANE PROTEIN ALPHA-RELATED"/>
    <property type="match status" value="1"/>
</dbReference>
<dbReference type="PANTHER" id="PTHR43308:SF5">
    <property type="entry name" value="S-LAYER PROTEIN _ PEPTIDOGLYCAN ENDO-BETA-N-ACETYLGLUCOSAMINIDASE"/>
    <property type="match status" value="1"/>
</dbReference>